<dbReference type="GO" id="GO:0032436">
    <property type="term" value="P:positive regulation of proteasomal ubiquitin-dependent protein catabolic process"/>
    <property type="evidence" value="ECO:0007669"/>
    <property type="project" value="TreeGrafter"/>
</dbReference>
<dbReference type="GO" id="GO:0000209">
    <property type="term" value="P:protein polyubiquitination"/>
    <property type="evidence" value="ECO:0007669"/>
    <property type="project" value="TreeGrafter"/>
</dbReference>
<comment type="caution">
    <text evidence="1">The sequence shown here is derived from an EMBL/GenBank/DDBJ whole genome shotgun (WGS) entry which is preliminary data.</text>
</comment>
<evidence type="ECO:0008006" key="3">
    <source>
        <dbReference type="Google" id="ProtNLM"/>
    </source>
</evidence>
<sequence>MWQKGMGLHTERQCFGVAFCVCAWCPRVDHRGMLRFDYASPSASSPLLPLSLHASINDDLLDDILSHRTAISFASAACVSKSSWNQICSRILARPKLASALSLHPSPKVAVKEVIETVLTGSIRPRFVVANIGSGFGLYDISKFLDARSGNLFCPFLLRQSGLAIFQSRSFQQHPLAIQIFVSTHTSQNLQDAMVIFSMI</sequence>
<gene>
    <name evidence="1" type="ORF">DVH24_016110</name>
</gene>
<dbReference type="Proteomes" id="UP000290289">
    <property type="component" value="Chromosome 7"/>
</dbReference>
<proteinExistence type="predicted"/>
<dbReference type="AlphaFoldDB" id="A0A498JJS6"/>
<reference evidence="1 2" key="1">
    <citation type="submission" date="2018-10" db="EMBL/GenBank/DDBJ databases">
        <title>A high-quality apple genome assembly.</title>
        <authorList>
            <person name="Hu J."/>
        </authorList>
    </citation>
    <scope>NUCLEOTIDE SEQUENCE [LARGE SCALE GENOMIC DNA]</scope>
    <source>
        <strain evidence="2">cv. HFTH1</strain>
        <tissue evidence="1">Young leaf</tissue>
    </source>
</reference>
<name>A0A498JJS6_MALDO</name>
<evidence type="ECO:0000313" key="1">
    <source>
        <dbReference type="EMBL" id="RXH94043.1"/>
    </source>
</evidence>
<organism evidence="1 2">
    <name type="scientific">Malus domestica</name>
    <name type="common">Apple</name>
    <name type="synonym">Pyrus malus</name>
    <dbReference type="NCBI Taxonomy" id="3750"/>
    <lineage>
        <taxon>Eukaryota</taxon>
        <taxon>Viridiplantae</taxon>
        <taxon>Streptophyta</taxon>
        <taxon>Embryophyta</taxon>
        <taxon>Tracheophyta</taxon>
        <taxon>Spermatophyta</taxon>
        <taxon>Magnoliopsida</taxon>
        <taxon>eudicotyledons</taxon>
        <taxon>Gunneridae</taxon>
        <taxon>Pentapetalae</taxon>
        <taxon>rosids</taxon>
        <taxon>fabids</taxon>
        <taxon>Rosales</taxon>
        <taxon>Rosaceae</taxon>
        <taxon>Amygdaloideae</taxon>
        <taxon>Maleae</taxon>
        <taxon>Malus</taxon>
    </lineage>
</organism>
<keyword evidence="2" id="KW-1185">Reference proteome</keyword>
<dbReference type="PANTHER" id="PTHR14939">
    <property type="entry name" value="F-BOX ONLY PROTEIN 22"/>
    <property type="match status" value="1"/>
</dbReference>
<evidence type="ECO:0000313" key="2">
    <source>
        <dbReference type="Proteomes" id="UP000290289"/>
    </source>
</evidence>
<accession>A0A498JJS6</accession>
<protein>
    <recommendedName>
        <fullName evidence="3">F-box domain-containing protein</fullName>
    </recommendedName>
</protein>
<dbReference type="EMBL" id="RDQH01000333">
    <property type="protein sequence ID" value="RXH94043.1"/>
    <property type="molecule type" value="Genomic_DNA"/>
</dbReference>
<dbReference type="PANTHER" id="PTHR14939:SF5">
    <property type="entry name" value="F-BOX ONLY PROTEIN 22"/>
    <property type="match status" value="1"/>
</dbReference>